<dbReference type="PANTHER" id="PTHR12215">
    <property type="entry name" value="PHOSPHOPANTETHEINE TRANSFERASE"/>
    <property type="match status" value="1"/>
</dbReference>
<dbReference type="InterPro" id="IPR008278">
    <property type="entry name" value="4-PPantetheinyl_Trfase_dom"/>
</dbReference>
<dbReference type="OrthoDB" id="7061431at2"/>
<evidence type="ECO:0000256" key="2">
    <source>
        <dbReference type="ARBA" id="ARBA00022679"/>
    </source>
</evidence>
<dbReference type="InterPro" id="IPR050559">
    <property type="entry name" value="P-Pant_transferase_sf"/>
</dbReference>
<dbReference type="GO" id="GO:0000287">
    <property type="term" value="F:magnesium ion binding"/>
    <property type="evidence" value="ECO:0007669"/>
    <property type="project" value="InterPro"/>
</dbReference>
<name>A0A662Z8C2_9GAMM</name>
<dbReference type="GO" id="GO:0005829">
    <property type="term" value="C:cytosol"/>
    <property type="evidence" value="ECO:0007669"/>
    <property type="project" value="TreeGrafter"/>
</dbReference>
<organism evidence="4 5">
    <name type="scientific">Succinivibrio dextrinosolvens</name>
    <dbReference type="NCBI Taxonomy" id="83771"/>
    <lineage>
        <taxon>Bacteria</taxon>
        <taxon>Pseudomonadati</taxon>
        <taxon>Pseudomonadota</taxon>
        <taxon>Gammaproteobacteria</taxon>
        <taxon>Aeromonadales</taxon>
        <taxon>Succinivibrionaceae</taxon>
        <taxon>Succinivibrio</taxon>
    </lineage>
</organism>
<evidence type="ECO:0000313" key="5">
    <source>
        <dbReference type="Proteomes" id="UP000243374"/>
    </source>
</evidence>
<comment type="similarity">
    <text evidence="1">Belongs to the P-Pant transferase superfamily. Gsp/Sfp/HetI/AcpT family.</text>
</comment>
<evidence type="ECO:0000313" key="4">
    <source>
        <dbReference type="EMBL" id="SFJ98616.1"/>
    </source>
</evidence>
<dbReference type="Pfam" id="PF01648">
    <property type="entry name" value="ACPS"/>
    <property type="match status" value="1"/>
</dbReference>
<dbReference type="GO" id="GO:0019878">
    <property type="term" value="P:lysine biosynthetic process via aminoadipic acid"/>
    <property type="evidence" value="ECO:0007669"/>
    <property type="project" value="TreeGrafter"/>
</dbReference>
<sequence>MKIILSTIEDAYAESHVLKKEWHDFASSFSFNRQKSFLGGRALLQESLSEFYGVDSLPQITTLSHGKPVFFESRYPFFNISHSSKLICLAIGDRELGLDVEYIKPRRNIEGLKKRILSDEEYEYFERLGEADQLTLFTSLWTLRECLIKVSGRGLVDISSIAADIEQRTFDYFSVPEGTEVNIIRLDSVQNHDGAAFLSYSSRAGVESDFYVFRKGRIIRTDNPEILYRYLKSNVSRQS</sequence>
<gene>
    <name evidence="4" type="ORF">SAMN04487865_10124</name>
</gene>
<dbReference type="GO" id="GO:0008897">
    <property type="term" value="F:holo-[acyl-carrier-protein] synthase activity"/>
    <property type="evidence" value="ECO:0007669"/>
    <property type="project" value="InterPro"/>
</dbReference>
<dbReference type="EMBL" id="FOSF01000012">
    <property type="protein sequence ID" value="SFJ98616.1"/>
    <property type="molecule type" value="Genomic_DNA"/>
</dbReference>
<reference evidence="4 5" key="1">
    <citation type="submission" date="2016-10" db="EMBL/GenBank/DDBJ databases">
        <authorList>
            <person name="Varghese N."/>
            <person name="Submissions S."/>
        </authorList>
    </citation>
    <scope>NUCLEOTIDE SEQUENCE [LARGE SCALE GENOMIC DNA]</scope>
    <source>
        <strain evidence="4 5">22B</strain>
    </source>
</reference>
<keyword evidence="2 4" id="KW-0808">Transferase</keyword>
<keyword evidence="5" id="KW-1185">Reference proteome</keyword>
<feature type="domain" description="4'-phosphopantetheinyl transferase" evidence="3">
    <location>
        <begin position="96"/>
        <end position="160"/>
    </location>
</feature>
<accession>A0A662Z8C2</accession>
<dbReference type="PANTHER" id="PTHR12215:SF10">
    <property type="entry name" value="L-AMINOADIPATE-SEMIALDEHYDE DEHYDROGENASE-PHOSPHOPANTETHEINYL TRANSFERASE"/>
    <property type="match status" value="1"/>
</dbReference>
<dbReference type="AlphaFoldDB" id="A0A662Z8C2"/>
<dbReference type="Proteomes" id="UP000243374">
    <property type="component" value="Unassembled WGS sequence"/>
</dbReference>
<dbReference type="RefSeq" id="WP_074839979.1">
    <property type="nucleotide sequence ID" value="NZ_CP047056.1"/>
</dbReference>
<dbReference type="SUPFAM" id="SSF56214">
    <property type="entry name" value="4'-phosphopantetheinyl transferase"/>
    <property type="match status" value="2"/>
</dbReference>
<proteinExistence type="inferred from homology"/>
<evidence type="ECO:0000259" key="3">
    <source>
        <dbReference type="Pfam" id="PF01648"/>
    </source>
</evidence>
<dbReference type="Gene3D" id="3.90.470.20">
    <property type="entry name" value="4'-phosphopantetheinyl transferase domain"/>
    <property type="match status" value="1"/>
</dbReference>
<evidence type="ECO:0000256" key="1">
    <source>
        <dbReference type="ARBA" id="ARBA00010990"/>
    </source>
</evidence>
<protein>
    <submittedName>
        <fullName evidence="4">4'-phosphopantetheinyl transferase superfamily protein</fullName>
    </submittedName>
</protein>
<dbReference type="InterPro" id="IPR037143">
    <property type="entry name" value="4-PPantetheinyl_Trfase_dom_sf"/>
</dbReference>